<feature type="domain" description="DUF1542" evidence="2">
    <location>
        <begin position="55"/>
        <end position="130"/>
    </location>
</feature>
<evidence type="ECO:0000313" key="3">
    <source>
        <dbReference type="EMBL" id="TFU28095.1"/>
    </source>
</evidence>
<feature type="region of interest" description="Disordered" evidence="1">
    <location>
        <begin position="1"/>
        <end position="34"/>
    </location>
</feature>
<reference evidence="3 4" key="1">
    <citation type="submission" date="2019-03" db="EMBL/GenBank/DDBJ databases">
        <title>Diversity of the mouse oral microbiome.</title>
        <authorList>
            <person name="Joseph S."/>
            <person name="Aduse-Opoku J."/>
            <person name="Curtis M."/>
            <person name="Wade W."/>
            <person name="Hashim A."/>
        </authorList>
    </citation>
    <scope>NUCLEOTIDE SEQUENCE [LARGE SCALE GENOMIC DNA]</scope>
    <source>
        <strain evidence="3 4">HT4</strain>
    </source>
</reference>
<protein>
    <submittedName>
        <fullName evidence="3">DUF1542 domain-containing protein</fullName>
    </submittedName>
</protein>
<feature type="compositionally biased region" description="Polar residues" evidence="1">
    <location>
        <begin position="104"/>
        <end position="128"/>
    </location>
</feature>
<evidence type="ECO:0000256" key="1">
    <source>
        <dbReference type="SAM" id="MobiDB-lite"/>
    </source>
</evidence>
<dbReference type="AlphaFoldDB" id="A0A4Y9FG29"/>
<evidence type="ECO:0000259" key="2">
    <source>
        <dbReference type="Pfam" id="PF07564"/>
    </source>
</evidence>
<comment type="caution">
    <text evidence="3">The sequence shown here is derived from an EMBL/GenBank/DDBJ whole genome shotgun (WGS) entry which is preliminary data.</text>
</comment>
<gene>
    <name evidence="3" type="ORF">E4U01_10870</name>
</gene>
<organism evidence="3 4">
    <name type="scientific">Streptococcus acidominimus</name>
    <dbReference type="NCBI Taxonomy" id="1326"/>
    <lineage>
        <taxon>Bacteria</taxon>
        <taxon>Bacillati</taxon>
        <taxon>Bacillota</taxon>
        <taxon>Bacilli</taxon>
        <taxon>Lactobacillales</taxon>
        <taxon>Streptococcaceae</taxon>
        <taxon>Streptococcus</taxon>
    </lineage>
</organism>
<feature type="non-terminal residue" evidence="3">
    <location>
        <position position="139"/>
    </location>
</feature>
<feature type="compositionally biased region" description="Basic and acidic residues" evidence="1">
    <location>
        <begin position="1"/>
        <end position="21"/>
    </location>
</feature>
<name>A0A4Y9FG29_STRAI</name>
<sequence length="139" mass="13870">KDLTDEEKAAAKSDVDTKASEAKSAIDSATTDAGVETAKTAGVDSISAINPPATAKDTAKTAIDTAAAAKKQAIDNRKDLTDEEKAAAKSDVDTKASEAKSAIDSATTNAGVETAKTAGTESISSVNPPATAKDTAKTA</sequence>
<dbReference type="RefSeq" id="WP_135053563.1">
    <property type="nucleotide sequence ID" value="NZ_JADGLI010000164.1"/>
</dbReference>
<dbReference type="EMBL" id="SPQA01000164">
    <property type="protein sequence ID" value="TFU28095.1"/>
    <property type="molecule type" value="Genomic_DNA"/>
</dbReference>
<dbReference type="InterPro" id="IPR011439">
    <property type="entry name" value="DUF1542"/>
</dbReference>
<dbReference type="Proteomes" id="UP000297747">
    <property type="component" value="Unassembled WGS sequence"/>
</dbReference>
<dbReference type="Pfam" id="PF07564">
    <property type="entry name" value="DUF1542"/>
    <property type="match status" value="2"/>
</dbReference>
<feature type="non-terminal residue" evidence="3">
    <location>
        <position position="1"/>
    </location>
</feature>
<feature type="compositionally biased region" description="Basic and acidic residues" evidence="1">
    <location>
        <begin position="72"/>
        <end position="98"/>
    </location>
</feature>
<feature type="region of interest" description="Disordered" evidence="1">
    <location>
        <begin position="69"/>
        <end position="139"/>
    </location>
</feature>
<accession>A0A4Y9FG29</accession>
<evidence type="ECO:0000313" key="4">
    <source>
        <dbReference type="Proteomes" id="UP000297747"/>
    </source>
</evidence>
<proteinExistence type="predicted"/>
<feature type="domain" description="DUF1542" evidence="2">
    <location>
        <begin position="2"/>
        <end position="53"/>
    </location>
</feature>